<dbReference type="InterPro" id="IPR041262">
    <property type="entry name" value="GerD_central"/>
</dbReference>
<protein>
    <submittedName>
        <fullName evidence="4">Spore germination protein D</fullName>
    </submittedName>
</protein>
<dbReference type="Pfam" id="PF17898">
    <property type="entry name" value="GerD"/>
    <property type="match status" value="1"/>
</dbReference>
<evidence type="ECO:0000259" key="3">
    <source>
        <dbReference type="Pfam" id="PF17898"/>
    </source>
</evidence>
<reference evidence="5" key="1">
    <citation type="submission" date="2016-10" db="EMBL/GenBank/DDBJ databases">
        <authorList>
            <person name="Varghese N."/>
            <person name="Submissions S."/>
        </authorList>
    </citation>
    <scope>NUCLEOTIDE SEQUENCE [LARGE SCALE GENOMIC DNA]</scope>
    <source>
        <strain evidence="5">SP</strain>
    </source>
</reference>
<feature type="region of interest" description="Disordered" evidence="1">
    <location>
        <begin position="183"/>
        <end position="204"/>
    </location>
</feature>
<feature type="domain" description="Spore germination GerD central core" evidence="3">
    <location>
        <begin position="68"/>
        <end position="180"/>
    </location>
</feature>
<dbReference type="STRING" id="1503961.SAMN05421736_11117"/>
<organism evidence="4 5">
    <name type="scientific">Evansella caseinilytica</name>
    <dbReference type="NCBI Taxonomy" id="1503961"/>
    <lineage>
        <taxon>Bacteria</taxon>
        <taxon>Bacillati</taxon>
        <taxon>Bacillota</taxon>
        <taxon>Bacilli</taxon>
        <taxon>Bacillales</taxon>
        <taxon>Bacillaceae</taxon>
        <taxon>Evansella</taxon>
    </lineage>
</organism>
<dbReference type="Proteomes" id="UP000198935">
    <property type="component" value="Unassembled WGS sequence"/>
</dbReference>
<evidence type="ECO:0000313" key="5">
    <source>
        <dbReference type="Proteomes" id="UP000198935"/>
    </source>
</evidence>
<evidence type="ECO:0000313" key="4">
    <source>
        <dbReference type="EMBL" id="SDZ37506.1"/>
    </source>
</evidence>
<feature type="compositionally biased region" description="Basic and acidic residues" evidence="1">
    <location>
        <begin position="184"/>
        <end position="194"/>
    </location>
</feature>
<keyword evidence="5" id="KW-1185">Reference proteome</keyword>
<gene>
    <name evidence="4" type="ORF">SAMN05421736_11117</name>
</gene>
<dbReference type="PROSITE" id="PS51257">
    <property type="entry name" value="PROKAR_LIPOPROTEIN"/>
    <property type="match status" value="1"/>
</dbReference>
<dbReference type="NCBIfam" id="NF040801">
    <property type="entry name" value="spore_GerD"/>
    <property type="match status" value="1"/>
</dbReference>
<dbReference type="AlphaFoldDB" id="A0A1H3SHL7"/>
<sequence length="204" mass="23351">MWQLKYKVKLSICMILIILITGCAAMEDQSQQPDYENTKKMMVDMLKTDEGKQAIQDVLKDEEVKKALVMDQDYVKDTIRSTLTSDAGKEYWQKVMKDPEFSKAFAESLQNENEKVLKGLMKDPEYQGMMITVLKDPEMEKEYLELMQSKAYRQQVMTIMTEALESPLFVGKLNEIIASVAEKQMQKKEEEKEGQSGGGSESSS</sequence>
<dbReference type="EMBL" id="FNPI01000011">
    <property type="protein sequence ID" value="SDZ37506.1"/>
    <property type="molecule type" value="Genomic_DNA"/>
</dbReference>
<keyword evidence="2" id="KW-0732">Signal</keyword>
<feature type="signal peptide" evidence="2">
    <location>
        <begin position="1"/>
        <end position="25"/>
    </location>
</feature>
<name>A0A1H3SHL7_9BACI</name>
<accession>A0A1H3SHL7</accession>
<feature type="compositionally biased region" description="Gly residues" evidence="1">
    <location>
        <begin position="195"/>
        <end position="204"/>
    </location>
</feature>
<feature type="chain" id="PRO_5038501605" evidence="2">
    <location>
        <begin position="26"/>
        <end position="204"/>
    </location>
</feature>
<proteinExistence type="predicted"/>
<evidence type="ECO:0000256" key="1">
    <source>
        <dbReference type="SAM" id="MobiDB-lite"/>
    </source>
</evidence>
<evidence type="ECO:0000256" key="2">
    <source>
        <dbReference type="SAM" id="SignalP"/>
    </source>
</evidence>